<gene>
    <name evidence="1" type="ORF">PsorP6_006669</name>
</gene>
<keyword evidence="2" id="KW-1185">Reference proteome</keyword>
<proteinExistence type="predicted"/>
<reference evidence="1 2" key="1">
    <citation type="journal article" date="2022" name="bioRxiv">
        <title>The genome of the oomycete Peronosclerospora sorghi, a cosmopolitan pathogen of maize and sorghum, is inflated with dispersed pseudogenes.</title>
        <authorList>
            <person name="Fletcher K."/>
            <person name="Martin F."/>
            <person name="Isakeit T."/>
            <person name="Cavanaugh K."/>
            <person name="Magill C."/>
            <person name="Michelmore R."/>
        </authorList>
    </citation>
    <scope>NUCLEOTIDE SEQUENCE [LARGE SCALE GENOMIC DNA]</scope>
    <source>
        <strain evidence="1">P6</strain>
    </source>
</reference>
<evidence type="ECO:0000313" key="1">
    <source>
        <dbReference type="EMBL" id="KAI9914086.1"/>
    </source>
</evidence>
<dbReference type="EMBL" id="CM047583">
    <property type="protein sequence ID" value="KAI9914086.1"/>
    <property type="molecule type" value="Genomic_DNA"/>
</dbReference>
<comment type="caution">
    <text evidence="1">The sequence shown here is derived from an EMBL/GenBank/DDBJ whole genome shotgun (WGS) entry which is preliminary data.</text>
</comment>
<evidence type="ECO:0000313" key="2">
    <source>
        <dbReference type="Proteomes" id="UP001163321"/>
    </source>
</evidence>
<dbReference type="Proteomes" id="UP001163321">
    <property type="component" value="Chromosome 4"/>
</dbReference>
<protein>
    <submittedName>
        <fullName evidence="1">Uncharacterized protein</fullName>
    </submittedName>
</protein>
<organism evidence="1 2">
    <name type="scientific">Peronosclerospora sorghi</name>
    <dbReference type="NCBI Taxonomy" id="230839"/>
    <lineage>
        <taxon>Eukaryota</taxon>
        <taxon>Sar</taxon>
        <taxon>Stramenopiles</taxon>
        <taxon>Oomycota</taxon>
        <taxon>Peronosporomycetes</taxon>
        <taxon>Peronosporales</taxon>
        <taxon>Peronosporaceae</taxon>
        <taxon>Peronosclerospora</taxon>
    </lineage>
</organism>
<name>A0ACC0W7T5_9STRA</name>
<accession>A0ACC0W7T5</accession>
<sequence length="102" mass="11723">MSNIVLFSSQGCATRAYASTNKLRKLTEVSLDHRYKNIPYDTLMQDLGVSTMREVEYILIDTIYSDLTQGKLDQKLRCGVEYAVGRDTRHEDVEDMIQKLTN</sequence>